<dbReference type="PANTHER" id="PTHR23505:SF79">
    <property type="entry name" value="PROTEIN SPINSTER"/>
    <property type="match status" value="1"/>
</dbReference>
<feature type="transmembrane region" description="Helical" evidence="6">
    <location>
        <begin position="15"/>
        <end position="33"/>
    </location>
</feature>
<keyword evidence="3 6" id="KW-0812">Transmembrane</keyword>
<name>A0A4V2Z2Z6_9BACT</name>
<evidence type="ECO:0000259" key="7">
    <source>
        <dbReference type="PROSITE" id="PS50850"/>
    </source>
</evidence>
<feature type="transmembrane region" description="Helical" evidence="6">
    <location>
        <begin position="223"/>
        <end position="241"/>
    </location>
</feature>
<dbReference type="PROSITE" id="PS50850">
    <property type="entry name" value="MFS"/>
    <property type="match status" value="1"/>
</dbReference>
<evidence type="ECO:0000256" key="1">
    <source>
        <dbReference type="ARBA" id="ARBA00004141"/>
    </source>
</evidence>
<sequence>MSFETIKLAPELKSGAWRVVALLCLAGCLNYLDRTMLTTMRSSVIEQYPMTDAQFGLLTSVFLWVYGILSPFAGFLADHFKRSRVIIVSLFAWSAVTWVTGFATTYQELLATRVLLGVTEACYIPAAMALIVDYHKGSTLPLATSLHVAGFSLGQSLAFLGGWIAEQYKVNTSFLVFGAIGMAYAVLLSFFLRDVSKVSQKSKITSAIHFSDAVKSLLSHRSYLFLLALWALLYVIGWIVIGWTPTFFKEQFNLTQTLAGFYATGYLYPCAILGVISGGFLTSRWARINAHAQIFVPVIGLCIAAPAIFFASNSSVLPITVALFMLYAFTRAFSDANIMPILVLTTQPRYRATGFGILNFFACVLGGAGLYAGGILRDMHVELGYIFRFASILMILCIVLLFQIRKHPYPEAS</sequence>
<evidence type="ECO:0000313" key="9">
    <source>
        <dbReference type="Proteomes" id="UP000294850"/>
    </source>
</evidence>
<comment type="caution">
    <text evidence="8">The sequence shown here is derived from an EMBL/GenBank/DDBJ whole genome shotgun (WGS) entry which is preliminary data.</text>
</comment>
<feature type="transmembrane region" description="Helical" evidence="6">
    <location>
        <begin position="355"/>
        <end position="373"/>
    </location>
</feature>
<protein>
    <submittedName>
        <fullName evidence="8">MFS transporter</fullName>
    </submittedName>
</protein>
<feature type="transmembrane region" description="Helical" evidence="6">
    <location>
        <begin position="85"/>
        <end position="104"/>
    </location>
</feature>
<accession>A0A4V2Z2Z6</accession>
<dbReference type="EMBL" id="SMFL01000014">
    <property type="protein sequence ID" value="TDE10778.1"/>
    <property type="molecule type" value="Genomic_DNA"/>
</dbReference>
<feature type="transmembrane region" description="Helical" evidence="6">
    <location>
        <begin position="110"/>
        <end position="132"/>
    </location>
</feature>
<dbReference type="OrthoDB" id="9815624at2"/>
<dbReference type="GO" id="GO:0022857">
    <property type="term" value="F:transmembrane transporter activity"/>
    <property type="evidence" value="ECO:0007669"/>
    <property type="project" value="InterPro"/>
</dbReference>
<keyword evidence="9" id="KW-1185">Reference proteome</keyword>
<feature type="transmembrane region" description="Helical" evidence="6">
    <location>
        <begin position="171"/>
        <end position="192"/>
    </location>
</feature>
<reference evidence="8 9" key="1">
    <citation type="submission" date="2019-03" db="EMBL/GenBank/DDBJ databases">
        <title>Dyadobacter AR-3-6 sp. nov., isolated from arctic soil.</title>
        <authorList>
            <person name="Chaudhary D.K."/>
        </authorList>
    </citation>
    <scope>NUCLEOTIDE SEQUENCE [LARGE SCALE GENOMIC DNA]</scope>
    <source>
        <strain evidence="8 9">AR-3-6</strain>
    </source>
</reference>
<keyword evidence="4 6" id="KW-1133">Transmembrane helix</keyword>
<keyword evidence="5 6" id="KW-0472">Membrane</keyword>
<dbReference type="Proteomes" id="UP000294850">
    <property type="component" value="Unassembled WGS sequence"/>
</dbReference>
<evidence type="ECO:0000256" key="6">
    <source>
        <dbReference type="SAM" id="Phobius"/>
    </source>
</evidence>
<keyword evidence="2" id="KW-0813">Transport</keyword>
<feature type="transmembrane region" description="Helical" evidence="6">
    <location>
        <begin position="53"/>
        <end position="73"/>
    </location>
</feature>
<dbReference type="Pfam" id="PF07690">
    <property type="entry name" value="MFS_1"/>
    <property type="match status" value="1"/>
</dbReference>
<evidence type="ECO:0000256" key="5">
    <source>
        <dbReference type="ARBA" id="ARBA00023136"/>
    </source>
</evidence>
<feature type="transmembrane region" description="Helical" evidence="6">
    <location>
        <begin position="317"/>
        <end position="334"/>
    </location>
</feature>
<feature type="transmembrane region" description="Helical" evidence="6">
    <location>
        <begin position="261"/>
        <end position="282"/>
    </location>
</feature>
<comment type="subcellular location">
    <subcellularLocation>
        <location evidence="1">Membrane</location>
        <topology evidence="1">Multi-pass membrane protein</topology>
    </subcellularLocation>
</comment>
<dbReference type="InterPro" id="IPR036259">
    <property type="entry name" value="MFS_trans_sf"/>
</dbReference>
<evidence type="ECO:0000313" key="8">
    <source>
        <dbReference type="EMBL" id="TDE10778.1"/>
    </source>
</evidence>
<dbReference type="Gene3D" id="1.20.1250.20">
    <property type="entry name" value="MFS general substrate transporter like domains"/>
    <property type="match status" value="1"/>
</dbReference>
<dbReference type="SUPFAM" id="SSF103473">
    <property type="entry name" value="MFS general substrate transporter"/>
    <property type="match status" value="1"/>
</dbReference>
<evidence type="ECO:0000256" key="2">
    <source>
        <dbReference type="ARBA" id="ARBA00022448"/>
    </source>
</evidence>
<gene>
    <name evidence="8" type="ORF">E0F88_27275</name>
</gene>
<dbReference type="GO" id="GO:0016020">
    <property type="term" value="C:membrane"/>
    <property type="evidence" value="ECO:0007669"/>
    <property type="project" value="UniProtKB-SubCell"/>
</dbReference>
<dbReference type="AlphaFoldDB" id="A0A4V2Z2Z6"/>
<dbReference type="PANTHER" id="PTHR23505">
    <property type="entry name" value="SPINSTER"/>
    <property type="match status" value="1"/>
</dbReference>
<dbReference type="InterPro" id="IPR044770">
    <property type="entry name" value="MFS_spinster-like"/>
</dbReference>
<dbReference type="InterPro" id="IPR011701">
    <property type="entry name" value="MFS"/>
</dbReference>
<proteinExistence type="predicted"/>
<dbReference type="InterPro" id="IPR020846">
    <property type="entry name" value="MFS_dom"/>
</dbReference>
<evidence type="ECO:0000256" key="3">
    <source>
        <dbReference type="ARBA" id="ARBA00022692"/>
    </source>
</evidence>
<evidence type="ECO:0000256" key="4">
    <source>
        <dbReference type="ARBA" id="ARBA00022989"/>
    </source>
</evidence>
<organism evidence="8 9">
    <name type="scientific">Dyadobacter psychrotolerans</name>
    <dbReference type="NCBI Taxonomy" id="2541721"/>
    <lineage>
        <taxon>Bacteria</taxon>
        <taxon>Pseudomonadati</taxon>
        <taxon>Bacteroidota</taxon>
        <taxon>Cytophagia</taxon>
        <taxon>Cytophagales</taxon>
        <taxon>Spirosomataceae</taxon>
        <taxon>Dyadobacter</taxon>
    </lineage>
</organism>
<dbReference type="RefSeq" id="WP_131961495.1">
    <property type="nucleotide sequence ID" value="NZ_SMFL01000014.1"/>
</dbReference>
<feature type="transmembrane region" description="Helical" evidence="6">
    <location>
        <begin position="385"/>
        <end position="404"/>
    </location>
</feature>
<feature type="domain" description="Major facilitator superfamily (MFS) profile" evidence="7">
    <location>
        <begin position="19"/>
        <end position="409"/>
    </location>
</feature>
<feature type="transmembrane region" description="Helical" evidence="6">
    <location>
        <begin position="294"/>
        <end position="311"/>
    </location>
</feature>